<organism evidence="1 2">
    <name type="scientific">Thalassoglobus polymorphus</name>
    <dbReference type="NCBI Taxonomy" id="2527994"/>
    <lineage>
        <taxon>Bacteria</taxon>
        <taxon>Pseudomonadati</taxon>
        <taxon>Planctomycetota</taxon>
        <taxon>Planctomycetia</taxon>
        <taxon>Planctomycetales</taxon>
        <taxon>Planctomycetaceae</taxon>
        <taxon>Thalassoglobus</taxon>
    </lineage>
</organism>
<dbReference type="AlphaFoldDB" id="A0A517QS33"/>
<dbReference type="Proteomes" id="UP000315724">
    <property type="component" value="Chromosome"/>
</dbReference>
<evidence type="ECO:0000313" key="1">
    <source>
        <dbReference type="EMBL" id="QDT34434.1"/>
    </source>
</evidence>
<dbReference type="EMBL" id="CP036267">
    <property type="protein sequence ID" value="QDT34434.1"/>
    <property type="molecule type" value="Genomic_DNA"/>
</dbReference>
<name>A0A517QS33_9PLAN</name>
<dbReference type="KEGG" id="tpol:Mal48_36940"/>
<protein>
    <submittedName>
        <fullName evidence="1">Uncharacterized protein</fullName>
    </submittedName>
</protein>
<sequence length="43" mass="4631">MTVGIGSLSGWKSAMITYSEQSHDVRIDHTQFATGHKGLLNVG</sequence>
<accession>A0A517QS33</accession>
<gene>
    <name evidence="1" type="ORF">Mal48_36940</name>
</gene>
<proteinExistence type="predicted"/>
<keyword evidence="2" id="KW-1185">Reference proteome</keyword>
<evidence type="ECO:0000313" key="2">
    <source>
        <dbReference type="Proteomes" id="UP000315724"/>
    </source>
</evidence>
<reference evidence="1 2" key="1">
    <citation type="submission" date="2019-02" db="EMBL/GenBank/DDBJ databases">
        <title>Deep-cultivation of Planctomycetes and their phenomic and genomic characterization uncovers novel biology.</title>
        <authorList>
            <person name="Wiegand S."/>
            <person name="Jogler M."/>
            <person name="Boedeker C."/>
            <person name="Pinto D."/>
            <person name="Vollmers J."/>
            <person name="Rivas-Marin E."/>
            <person name="Kohn T."/>
            <person name="Peeters S.H."/>
            <person name="Heuer A."/>
            <person name="Rast P."/>
            <person name="Oberbeckmann S."/>
            <person name="Bunk B."/>
            <person name="Jeske O."/>
            <person name="Meyerdierks A."/>
            <person name="Storesund J.E."/>
            <person name="Kallscheuer N."/>
            <person name="Luecker S."/>
            <person name="Lage O.M."/>
            <person name="Pohl T."/>
            <person name="Merkel B.J."/>
            <person name="Hornburger P."/>
            <person name="Mueller R.-W."/>
            <person name="Bruemmer F."/>
            <person name="Labrenz M."/>
            <person name="Spormann A.M."/>
            <person name="Op den Camp H."/>
            <person name="Overmann J."/>
            <person name="Amann R."/>
            <person name="Jetten M.S.M."/>
            <person name="Mascher T."/>
            <person name="Medema M.H."/>
            <person name="Devos D.P."/>
            <person name="Kaster A.-K."/>
            <person name="Ovreas L."/>
            <person name="Rohde M."/>
            <person name="Galperin M.Y."/>
            <person name="Jogler C."/>
        </authorList>
    </citation>
    <scope>NUCLEOTIDE SEQUENCE [LARGE SCALE GENOMIC DNA]</scope>
    <source>
        <strain evidence="1 2">Mal48</strain>
    </source>
</reference>